<gene>
    <name evidence="3" type="ORF">V0288_23960</name>
</gene>
<dbReference type="Gene3D" id="1.10.287.1490">
    <property type="match status" value="1"/>
</dbReference>
<proteinExistence type="predicted"/>
<name>A0AAW9R022_9CHRO</name>
<feature type="compositionally biased region" description="Polar residues" evidence="2">
    <location>
        <begin position="190"/>
        <end position="203"/>
    </location>
</feature>
<evidence type="ECO:0000313" key="4">
    <source>
        <dbReference type="Proteomes" id="UP001328733"/>
    </source>
</evidence>
<feature type="region of interest" description="Disordered" evidence="2">
    <location>
        <begin position="177"/>
        <end position="203"/>
    </location>
</feature>
<keyword evidence="1" id="KW-0175">Coiled coil</keyword>
<protein>
    <submittedName>
        <fullName evidence="3">Uncharacterized protein</fullName>
    </submittedName>
</protein>
<dbReference type="AlphaFoldDB" id="A0AAW9R022"/>
<keyword evidence="4" id="KW-1185">Reference proteome</keyword>
<feature type="coiled-coil region" evidence="1">
    <location>
        <begin position="60"/>
        <end position="150"/>
    </location>
</feature>
<evidence type="ECO:0000256" key="2">
    <source>
        <dbReference type="SAM" id="MobiDB-lite"/>
    </source>
</evidence>
<reference evidence="3 4" key="1">
    <citation type="submission" date="2024-01" db="EMBL/GenBank/DDBJ databases">
        <title>Genomic insights into the taxonomy and metabolism of the cyanobacterium Pannus brasiliensis CCIBt3594.</title>
        <authorList>
            <person name="Machado M."/>
            <person name="Botero N.B."/>
            <person name="Andreote A.P.D."/>
            <person name="Feitosa A.M.T."/>
            <person name="Popin R."/>
            <person name="Sivonen K."/>
            <person name="Fiore M.F."/>
        </authorList>
    </citation>
    <scope>NUCLEOTIDE SEQUENCE [LARGE SCALE GENOMIC DNA]</scope>
    <source>
        <strain evidence="3 4">CCIBt3594</strain>
    </source>
</reference>
<organism evidence="3 4">
    <name type="scientific">Pannus brasiliensis CCIBt3594</name>
    <dbReference type="NCBI Taxonomy" id="1427578"/>
    <lineage>
        <taxon>Bacteria</taxon>
        <taxon>Bacillati</taxon>
        <taxon>Cyanobacteriota</taxon>
        <taxon>Cyanophyceae</taxon>
        <taxon>Oscillatoriophycideae</taxon>
        <taxon>Chroococcales</taxon>
        <taxon>Microcystaceae</taxon>
        <taxon>Pannus</taxon>
    </lineage>
</organism>
<dbReference type="Proteomes" id="UP001328733">
    <property type="component" value="Unassembled WGS sequence"/>
</dbReference>
<sequence>MNRVLSRVTPLELGRIMDIDERVDSLYKLARKNPDNSELQDVVEIVKFLRRSQGSLQGWNERYRQEKGDLKLQIDSLNAELESLNSEVSTLTRDRERMSAEREKLNAEMLDLTESIAKRTAEKERAIAELKNVEREVKMAARNVRETRSIFGKFTILWTLLRSLFLDEEWEDFGAIDNRLPTDPDKPQMGSGQADNNRSLLDK</sequence>
<evidence type="ECO:0000313" key="3">
    <source>
        <dbReference type="EMBL" id="MEG3440206.1"/>
    </source>
</evidence>
<evidence type="ECO:0000256" key="1">
    <source>
        <dbReference type="SAM" id="Coils"/>
    </source>
</evidence>
<dbReference type="EMBL" id="JBAFSM010000080">
    <property type="protein sequence ID" value="MEG3440206.1"/>
    <property type="molecule type" value="Genomic_DNA"/>
</dbReference>
<accession>A0AAW9R022</accession>
<comment type="caution">
    <text evidence="3">The sequence shown here is derived from an EMBL/GenBank/DDBJ whole genome shotgun (WGS) entry which is preliminary data.</text>
</comment>